<evidence type="ECO:0000259" key="2">
    <source>
        <dbReference type="Pfam" id="PF01458"/>
    </source>
</evidence>
<reference evidence="5" key="2">
    <citation type="submission" date="2015-07" db="EMBL/GenBank/DDBJ databases">
        <title>MeaNS - Measles Nucleotide Surveillance Program.</title>
        <authorList>
            <person name="Tran T."/>
            <person name="Druce J."/>
        </authorList>
    </citation>
    <scope>NUCLEOTIDE SEQUENCE</scope>
    <source>
        <strain evidence="5">DSM 9887</strain>
    </source>
</reference>
<dbReference type="OrthoDB" id="9803529at2"/>
<organism evidence="5 6">
    <name type="scientific">Brevibacillus reuszeri</name>
    <dbReference type="NCBI Taxonomy" id="54915"/>
    <lineage>
        <taxon>Bacteria</taxon>
        <taxon>Bacillati</taxon>
        <taxon>Bacillota</taxon>
        <taxon>Bacilli</taxon>
        <taxon>Bacillales</taxon>
        <taxon>Paenibacillaceae</taxon>
        <taxon>Brevibacillus</taxon>
    </lineage>
</organism>
<dbReference type="InterPro" id="IPR055346">
    <property type="entry name" value="Fe-S_cluster_assembly_SufBD"/>
</dbReference>
<dbReference type="AlphaFoldDB" id="A0A0K9YLZ9"/>
<gene>
    <name evidence="5" type="ORF">ADS79_27980</name>
    <name evidence="4" type="ORF">BRE01_26800</name>
</gene>
<reference evidence="6" key="1">
    <citation type="submission" date="2015-07" db="EMBL/GenBank/DDBJ databases">
        <title>Genome sequencing project for genomic taxonomy and phylogenomics of Bacillus-like bacteria.</title>
        <authorList>
            <person name="Liu B."/>
            <person name="Wang J."/>
            <person name="Zhu Y."/>
            <person name="Liu G."/>
            <person name="Chen Q."/>
            <person name="Chen Z."/>
            <person name="Lan J."/>
            <person name="Che J."/>
            <person name="Ge C."/>
            <person name="Shi H."/>
            <person name="Pan Z."/>
            <person name="Liu X."/>
        </authorList>
    </citation>
    <scope>NUCLEOTIDE SEQUENCE [LARGE SCALE GENOMIC DNA]</scope>
    <source>
        <strain evidence="6">DSM 9887</strain>
    </source>
</reference>
<dbReference type="EMBL" id="BJON01000009">
    <property type="protein sequence ID" value="GED68978.1"/>
    <property type="molecule type" value="Genomic_DNA"/>
</dbReference>
<keyword evidence="7" id="KW-1185">Reference proteome</keyword>
<dbReference type="Proteomes" id="UP000036834">
    <property type="component" value="Unassembled WGS sequence"/>
</dbReference>
<evidence type="ECO:0000313" key="6">
    <source>
        <dbReference type="Proteomes" id="UP000036834"/>
    </source>
</evidence>
<dbReference type="NCBIfam" id="TIGR01981">
    <property type="entry name" value="sufD"/>
    <property type="match status" value="1"/>
</dbReference>
<dbReference type="GO" id="GO:0016226">
    <property type="term" value="P:iron-sulfur cluster assembly"/>
    <property type="evidence" value="ECO:0007669"/>
    <property type="project" value="InterPro"/>
</dbReference>
<dbReference type="InterPro" id="IPR000825">
    <property type="entry name" value="SUF_FeS_clus_asmbl_SufBD_core"/>
</dbReference>
<dbReference type="EMBL" id="LGIQ01000011">
    <property type="protein sequence ID" value="KNB69691.1"/>
    <property type="molecule type" value="Genomic_DNA"/>
</dbReference>
<comment type="caution">
    <text evidence="5">The sequence shown here is derived from an EMBL/GenBank/DDBJ whole genome shotgun (WGS) entry which is preliminary data.</text>
</comment>
<dbReference type="RefSeq" id="WP_049741722.1">
    <property type="nucleotide sequence ID" value="NZ_BJON01000009.1"/>
</dbReference>
<dbReference type="InterPro" id="IPR037284">
    <property type="entry name" value="SUF_FeS_clus_asmbl_SufBD_sf"/>
</dbReference>
<proteinExistence type="inferred from homology"/>
<sequence length="432" mass="46787">MSVDVQLRFDAEAITQYSKANQEPAWFLEKRLAGLKAAGELGLPALEKTKIDKWNTQEFEPFQTTAKVASASELSELVKEQIDADSVKNLLVQKNASTLFFAATEELKAQGVIFTTFADALVSHGDLVQKYLLNVVAYDEHKLTALHTAVVNGGVFLYVPKNVEVDVPLQAVYEIAGDNALLCPHVLIVAEANSKVTYVDTYVSGEGKNMVANSIVEVYVGPGASVQVASVRSLSSDVHDYSFRRATVDRDGKMEWILGEMNDGNTVANNTTILKGTASLAETKSISVGTGSQRQNLTSQVQHIGTHSESDMVSKAVMTGEAVSILNGITKIEKGAEKANGVQAENILMLSDKSRGDANPILLIDEDDVKAGHAASVGRFSEESIYYLMSRGITRQGAERLIILGFLDPVVAEIPVEEVKNKLRQALERKLG</sequence>
<evidence type="ECO:0000313" key="4">
    <source>
        <dbReference type="EMBL" id="GED68978.1"/>
    </source>
</evidence>
<dbReference type="PATRIC" id="fig|54915.3.peg.4792"/>
<protein>
    <submittedName>
        <fullName evidence="5">Fe-S cluster assembly protein SufD</fullName>
    </submittedName>
</protein>
<dbReference type="Proteomes" id="UP000319578">
    <property type="component" value="Unassembled WGS sequence"/>
</dbReference>
<name>A0A0K9YLZ9_9BACL</name>
<reference evidence="4 7" key="3">
    <citation type="submission" date="2019-06" db="EMBL/GenBank/DDBJ databases">
        <title>Whole genome shotgun sequence of Brevibacillus reuszeri NBRC 15719.</title>
        <authorList>
            <person name="Hosoyama A."/>
            <person name="Uohara A."/>
            <person name="Ohji S."/>
            <person name="Ichikawa N."/>
        </authorList>
    </citation>
    <scope>NUCLEOTIDE SEQUENCE [LARGE SCALE GENOMIC DNA]</scope>
    <source>
        <strain evidence="4 7">NBRC 15719</strain>
    </source>
</reference>
<accession>A0A0K9YLZ9</accession>
<dbReference type="Pfam" id="PF19295">
    <property type="entry name" value="SufBD_N"/>
    <property type="match status" value="1"/>
</dbReference>
<comment type="similarity">
    <text evidence="1">Belongs to the iron-sulfur cluster assembly SufBD family.</text>
</comment>
<dbReference type="Pfam" id="PF01458">
    <property type="entry name" value="SUFBD_core"/>
    <property type="match status" value="1"/>
</dbReference>
<dbReference type="PANTHER" id="PTHR30508:SF1">
    <property type="entry name" value="UPF0051 PROTEIN ABCI8, CHLOROPLASTIC-RELATED"/>
    <property type="match status" value="1"/>
</dbReference>
<dbReference type="InterPro" id="IPR011542">
    <property type="entry name" value="SUF_FeS_clus_asmbl_SufD"/>
</dbReference>
<evidence type="ECO:0000313" key="7">
    <source>
        <dbReference type="Proteomes" id="UP000319578"/>
    </source>
</evidence>
<evidence type="ECO:0000313" key="5">
    <source>
        <dbReference type="EMBL" id="KNB69691.1"/>
    </source>
</evidence>
<dbReference type="PANTHER" id="PTHR30508">
    <property type="entry name" value="FES CLUSTER ASSEMBLY PROTEIN SUF"/>
    <property type="match status" value="1"/>
</dbReference>
<feature type="domain" description="SUF system FeS cluster assembly SufBD core" evidence="2">
    <location>
        <begin position="176"/>
        <end position="406"/>
    </location>
</feature>
<dbReference type="InterPro" id="IPR045595">
    <property type="entry name" value="SufBD_N"/>
</dbReference>
<evidence type="ECO:0000256" key="1">
    <source>
        <dbReference type="ARBA" id="ARBA00043967"/>
    </source>
</evidence>
<evidence type="ECO:0000259" key="3">
    <source>
        <dbReference type="Pfam" id="PF19295"/>
    </source>
</evidence>
<dbReference type="STRING" id="54915.ADS79_27980"/>
<feature type="domain" description="SUF system FeS cluster assembly SufBD N-terminal" evidence="3">
    <location>
        <begin position="107"/>
        <end position="170"/>
    </location>
</feature>
<dbReference type="SUPFAM" id="SSF101960">
    <property type="entry name" value="Stabilizer of iron transporter SufD"/>
    <property type="match status" value="1"/>
</dbReference>